<feature type="domain" description="LptD C-terminal" evidence="6">
    <location>
        <begin position="387"/>
        <end position="741"/>
    </location>
</feature>
<evidence type="ECO:0000313" key="8">
    <source>
        <dbReference type="Proteomes" id="UP000509658"/>
    </source>
</evidence>
<comment type="subunit">
    <text evidence="4">Component of the lipopolysaccharide transport and assembly complex. Interacts with LptE and LptA.</text>
</comment>
<feature type="signal peptide" evidence="4">
    <location>
        <begin position="1"/>
        <end position="26"/>
    </location>
</feature>
<evidence type="ECO:0000256" key="3">
    <source>
        <dbReference type="ARBA" id="ARBA00023237"/>
    </source>
</evidence>
<keyword evidence="8" id="KW-1185">Reference proteome</keyword>
<organism evidence="7 8">
    <name type="scientific">Candidatus Reidiella endopervernicosa</name>
    <dbReference type="NCBI Taxonomy" id="2738883"/>
    <lineage>
        <taxon>Bacteria</taxon>
        <taxon>Pseudomonadati</taxon>
        <taxon>Pseudomonadota</taxon>
        <taxon>Gammaproteobacteria</taxon>
        <taxon>Candidatus Reidiella</taxon>
    </lineage>
</organism>
<accession>A0A6N0HUP6</accession>
<dbReference type="PANTHER" id="PTHR30189">
    <property type="entry name" value="LPS-ASSEMBLY PROTEIN"/>
    <property type="match status" value="1"/>
</dbReference>
<keyword evidence="3 4" id="KW-0998">Cell outer membrane</keyword>
<evidence type="ECO:0000259" key="6">
    <source>
        <dbReference type="Pfam" id="PF04453"/>
    </source>
</evidence>
<dbReference type="Gene3D" id="2.60.450.10">
    <property type="entry name" value="Lipopolysaccharide (LPS) transport protein A like domain"/>
    <property type="match status" value="1"/>
</dbReference>
<dbReference type="InterPro" id="IPR020889">
    <property type="entry name" value="LipoPS_assembly_LptD"/>
</dbReference>
<dbReference type="GO" id="GO:0043165">
    <property type="term" value="P:Gram-negative-bacterium-type cell outer membrane assembly"/>
    <property type="evidence" value="ECO:0007669"/>
    <property type="project" value="UniProtKB-UniRule"/>
</dbReference>
<dbReference type="Pfam" id="PF04453">
    <property type="entry name" value="LptD"/>
    <property type="match status" value="1"/>
</dbReference>
<evidence type="ECO:0000256" key="1">
    <source>
        <dbReference type="ARBA" id="ARBA00022729"/>
    </source>
</evidence>
<gene>
    <name evidence="4 7" type="primary">lptD</name>
    <name evidence="7" type="ORF">HUE57_06325</name>
</gene>
<comment type="similarity">
    <text evidence="4">Belongs to the LptD family.</text>
</comment>
<feature type="domain" description="Organic solvent tolerance-like N-terminal" evidence="5">
    <location>
        <begin position="154"/>
        <end position="233"/>
    </location>
</feature>
<sequence length="829" mass="93600" precursor="true">MPLHLKKSSLAATAALYLLATISAQAAAPKWVCVSSHSGGWECGEGAAPVEALAKKATVTPPLQRGAKPSSRSRNDFRLIKTATTFDSGIPIAPFKSTPIPSPIDVTATAKSLLPITAPYPVENFSNCEPMQDVVVDPNAPTRRDAPLEIVAEASTRDSGSVTQFEGNVRIRRSDQYLEAQQARYEQQQELFEAVGDVRFREPGIDVSSETARIELNTNRSVLTGSEYRLPQSHARGSSTRLIREGSAKTLLEDFSYTTCNADRNSWKLRAAEAELDHLEGKGTAKHVRLHVKDIPVLYVPYLSFPIDDRRKSGLLAPSFSSSNVNGFDLSIPYYWNIAPNQDMTITPRYLEKRGTILGLEHRHIDRQGSSDLQFEYLHRDKLYNDQRGLIQFRQQRSLSDNWAMEIDFNHLSDDTYLKEVGSGLSVSSQTHMLRRAEVSYTGDYVQLLARADAYQPLSGNEPYQRLPQLRLDAITPKGPAGLYAGIDSELVRFAHEEQTPTGTRLDLWPRVGMDLEGASYFLRPALSNRFTGYRLDDVTPGDSESPTRNTPLFSLDGGLIFERDAGESTHTLEPRIYYLKVNDEQQDELPVFDTNRPEFGFDQLFSENRFNGADRMGDANQLTLALTTRSIDNQNGHEPFTLSLGQIFYFEDREVTLPGETIEQNNQSDFVAALDWRSRSGLSLNSALRWNNQQDEIDRGTVQLHYQPQQDKIINLSYRYLRDELEQTDVSLLWPLGRRWHLLGRWNYSLLHEHTLETVAGIEYDSCCWAMRLAVRRFTQDITSEYNDSIMLQVELKGLSSVGDNIESLLEDGILGYSRDNSRYIDER</sequence>
<dbReference type="RefSeq" id="WP_078483861.1">
    <property type="nucleotide sequence ID" value="NZ_CP054491.1"/>
</dbReference>
<dbReference type="Proteomes" id="UP000509658">
    <property type="component" value="Chromosome"/>
</dbReference>
<dbReference type="InterPro" id="IPR005653">
    <property type="entry name" value="OstA-like_N"/>
</dbReference>
<dbReference type="EMBL" id="CP054491">
    <property type="protein sequence ID" value="QKQ25941.1"/>
    <property type="molecule type" value="Genomic_DNA"/>
</dbReference>
<dbReference type="Pfam" id="PF03968">
    <property type="entry name" value="LptD_N"/>
    <property type="match status" value="1"/>
</dbReference>
<feature type="chain" id="PRO_5027192550" description="LPS-assembly protein LptD" evidence="4">
    <location>
        <begin position="27"/>
        <end position="829"/>
    </location>
</feature>
<dbReference type="GO" id="GO:0015920">
    <property type="term" value="P:lipopolysaccharide transport"/>
    <property type="evidence" value="ECO:0007669"/>
    <property type="project" value="InterPro"/>
</dbReference>
<dbReference type="AlphaFoldDB" id="A0A6N0HUP6"/>
<dbReference type="GO" id="GO:1990351">
    <property type="term" value="C:transporter complex"/>
    <property type="evidence" value="ECO:0007669"/>
    <property type="project" value="TreeGrafter"/>
</dbReference>
<dbReference type="InterPro" id="IPR007543">
    <property type="entry name" value="LptD_C"/>
</dbReference>
<evidence type="ECO:0000313" key="7">
    <source>
        <dbReference type="EMBL" id="QKQ25941.1"/>
    </source>
</evidence>
<reference evidence="7 8" key="1">
    <citation type="submission" date="2020-05" db="EMBL/GenBank/DDBJ databases">
        <title>Horizontal transmission and recombination maintain forever young bacterial symbiont genomes.</title>
        <authorList>
            <person name="Russell S.L."/>
            <person name="Pepper-Tunick E."/>
            <person name="Svedberg J."/>
            <person name="Byrne A."/>
            <person name="Ruelas Castillo J."/>
            <person name="Vollmers C."/>
            <person name="Beinart R.A."/>
            <person name="Corbett-Detig R."/>
        </authorList>
    </citation>
    <scope>NUCLEOTIDE SEQUENCE [LARGE SCALE GENOMIC DNA]</scope>
    <source>
        <strain evidence="7">Santa_Monica_outfall</strain>
    </source>
</reference>
<evidence type="ECO:0000259" key="5">
    <source>
        <dbReference type="Pfam" id="PF03968"/>
    </source>
</evidence>
<dbReference type="InterPro" id="IPR050218">
    <property type="entry name" value="LptD"/>
</dbReference>
<dbReference type="PANTHER" id="PTHR30189:SF1">
    <property type="entry name" value="LPS-ASSEMBLY PROTEIN LPTD"/>
    <property type="match status" value="1"/>
</dbReference>
<proteinExistence type="inferred from homology"/>
<keyword evidence="2 4" id="KW-0472">Membrane</keyword>
<comment type="subcellular location">
    <subcellularLocation>
        <location evidence="4">Cell outer membrane</location>
    </subcellularLocation>
</comment>
<evidence type="ECO:0000256" key="4">
    <source>
        <dbReference type="HAMAP-Rule" id="MF_01411"/>
    </source>
</evidence>
<comment type="caution">
    <text evidence="4">Lacks conserved residue(s) required for the propagation of feature annotation.</text>
</comment>
<evidence type="ECO:0000256" key="2">
    <source>
        <dbReference type="ARBA" id="ARBA00023136"/>
    </source>
</evidence>
<dbReference type="HAMAP" id="MF_01411">
    <property type="entry name" value="LPS_assembly_LptD"/>
    <property type="match status" value="1"/>
</dbReference>
<keyword evidence="1 4" id="KW-0732">Signal</keyword>
<comment type="function">
    <text evidence="4">Together with LptE, is involved in the assembly of lipopolysaccharide (LPS) at the surface of the outer membrane.</text>
</comment>
<protein>
    <recommendedName>
        <fullName evidence="4">LPS-assembly protein LptD</fullName>
    </recommendedName>
</protein>
<name>A0A6N0HUP6_9GAMM</name>
<dbReference type="GO" id="GO:0009279">
    <property type="term" value="C:cell outer membrane"/>
    <property type="evidence" value="ECO:0007669"/>
    <property type="project" value="UniProtKB-SubCell"/>
</dbReference>
<dbReference type="KEGG" id="rev:HUE57_06325"/>